<dbReference type="Proteomes" id="UP000765509">
    <property type="component" value="Unassembled WGS sequence"/>
</dbReference>
<keyword evidence="2" id="KW-1185">Reference proteome</keyword>
<proteinExistence type="predicted"/>
<reference evidence="1" key="1">
    <citation type="submission" date="2021-03" db="EMBL/GenBank/DDBJ databases">
        <title>Draft genome sequence of rust myrtle Austropuccinia psidii MF-1, a brazilian biotype.</title>
        <authorList>
            <person name="Quecine M.C."/>
            <person name="Pachon D.M.R."/>
            <person name="Bonatelli M.L."/>
            <person name="Correr F.H."/>
            <person name="Franceschini L.M."/>
            <person name="Leite T.F."/>
            <person name="Margarido G.R.A."/>
            <person name="Almeida C.A."/>
            <person name="Ferrarezi J.A."/>
            <person name="Labate C.A."/>
        </authorList>
    </citation>
    <scope>NUCLEOTIDE SEQUENCE</scope>
    <source>
        <strain evidence="1">MF-1</strain>
    </source>
</reference>
<gene>
    <name evidence="1" type="ORF">O181_060652</name>
</gene>
<dbReference type="AlphaFoldDB" id="A0A9Q3ENZ0"/>
<protein>
    <submittedName>
        <fullName evidence="1">Uncharacterized protein</fullName>
    </submittedName>
</protein>
<accession>A0A9Q3ENZ0</accession>
<evidence type="ECO:0000313" key="2">
    <source>
        <dbReference type="Proteomes" id="UP000765509"/>
    </source>
</evidence>
<comment type="caution">
    <text evidence="1">The sequence shown here is derived from an EMBL/GenBank/DDBJ whole genome shotgun (WGS) entry which is preliminary data.</text>
</comment>
<sequence>MLVPNHKWAHLSPSLAPISTILYWPKRNPGNKLATFNQWPLASTRGHQLRSSKVFPQFRGRPLLHQCTPYQRIQVWCIYGRIYHYAPFLLSNPMEMFSGPNCVLSIQVPKSITHFEGRIFNHLVLQSLAVTRRPVEDPNYLAL</sequence>
<evidence type="ECO:0000313" key="1">
    <source>
        <dbReference type="EMBL" id="MBW0520937.1"/>
    </source>
</evidence>
<name>A0A9Q3ENZ0_9BASI</name>
<dbReference type="EMBL" id="AVOT02028446">
    <property type="protein sequence ID" value="MBW0520937.1"/>
    <property type="molecule type" value="Genomic_DNA"/>
</dbReference>
<organism evidence="1 2">
    <name type="scientific">Austropuccinia psidii MF-1</name>
    <dbReference type="NCBI Taxonomy" id="1389203"/>
    <lineage>
        <taxon>Eukaryota</taxon>
        <taxon>Fungi</taxon>
        <taxon>Dikarya</taxon>
        <taxon>Basidiomycota</taxon>
        <taxon>Pucciniomycotina</taxon>
        <taxon>Pucciniomycetes</taxon>
        <taxon>Pucciniales</taxon>
        <taxon>Sphaerophragmiaceae</taxon>
        <taxon>Austropuccinia</taxon>
    </lineage>
</organism>